<dbReference type="Proteomes" id="UP001249851">
    <property type="component" value="Unassembled WGS sequence"/>
</dbReference>
<organism evidence="1 2">
    <name type="scientific">Acropora cervicornis</name>
    <name type="common">Staghorn coral</name>
    <dbReference type="NCBI Taxonomy" id="6130"/>
    <lineage>
        <taxon>Eukaryota</taxon>
        <taxon>Metazoa</taxon>
        <taxon>Cnidaria</taxon>
        <taxon>Anthozoa</taxon>
        <taxon>Hexacorallia</taxon>
        <taxon>Scleractinia</taxon>
        <taxon>Astrocoeniina</taxon>
        <taxon>Acroporidae</taxon>
        <taxon>Acropora</taxon>
    </lineage>
</organism>
<evidence type="ECO:0000313" key="1">
    <source>
        <dbReference type="EMBL" id="KAK2551634.1"/>
    </source>
</evidence>
<reference evidence="1" key="1">
    <citation type="journal article" date="2023" name="G3 (Bethesda)">
        <title>Whole genome assembly and annotation of the endangered Caribbean coral Acropora cervicornis.</title>
        <authorList>
            <person name="Selwyn J.D."/>
            <person name="Vollmer S.V."/>
        </authorList>
    </citation>
    <scope>NUCLEOTIDE SEQUENCE</scope>
    <source>
        <strain evidence="1">K2</strain>
    </source>
</reference>
<evidence type="ECO:0000313" key="2">
    <source>
        <dbReference type="Proteomes" id="UP001249851"/>
    </source>
</evidence>
<comment type="caution">
    <text evidence="1">The sequence shown here is derived from an EMBL/GenBank/DDBJ whole genome shotgun (WGS) entry which is preliminary data.</text>
</comment>
<protein>
    <submittedName>
        <fullName evidence="1">Uncharacterized protein</fullName>
    </submittedName>
</protein>
<accession>A0AAD9PZA0</accession>
<keyword evidence="2" id="KW-1185">Reference proteome</keyword>
<gene>
    <name evidence="1" type="ORF">P5673_027408</name>
</gene>
<sequence length="281" mass="31172">MDSDSFCLSRAAHIVRREILKKNAVPVSLVTLVGIIIKGPTTRIDPSDSQACLSIAQLIVFNSISRPRDGPEATGSTHHIRSRECPLPIYTALKIHGATRDRSLIDTFYNLGMCISYDRFLSVSTEITNSVIERYEREGVVCTTSITTRVPPAPRAHFMAQQFLLYSILAMLQVAPMALAIGDLNAPEVPQQLLTSRVSLSDERGYDEEDWLSNTQELVAKEKLQPKDFVSWAAYRASQSSLCSYKPAIISLLPMFAENAHSLAMIAHTVCLRPRLEVHTG</sequence>
<reference evidence="1" key="2">
    <citation type="journal article" date="2023" name="Science">
        <title>Genomic signatures of disease resistance in endangered staghorn corals.</title>
        <authorList>
            <person name="Vollmer S.V."/>
            <person name="Selwyn J.D."/>
            <person name="Despard B.A."/>
            <person name="Roesel C.L."/>
        </authorList>
    </citation>
    <scope>NUCLEOTIDE SEQUENCE</scope>
    <source>
        <strain evidence="1">K2</strain>
    </source>
</reference>
<dbReference type="AlphaFoldDB" id="A0AAD9PZA0"/>
<name>A0AAD9PZA0_ACRCE</name>
<proteinExistence type="predicted"/>
<dbReference type="PANTHER" id="PTHR47018">
    <property type="entry name" value="CXC DOMAIN-CONTAINING PROTEIN-RELATED"/>
    <property type="match status" value="1"/>
</dbReference>
<dbReference type="EMBL" id="JARQWQ010000095">
    <property type="protein sequence ID" value="KAK2551634.1"/>
    <property type="molecule type" value="Genomic_DNA"/>
</dbReference>